<comment type="similarity">
    <text evidence="2 6">Belongs to the acyl-CoA dehydrogenase family.</text>
</comment>
<name>A0A7C4VYE0_UNCW3</name>
<dbReference type="Pfam" id="PF02771">
    <property type="entry name" value="Acyl-CoA_dh_N"/>
    <property type="match status" value="1"/>
</dbReference>
<dbReference type="EMBL" id="DTBX01000052">
    <property type="protein sequence ID" value="HGQ55115.1"/>
    <property type="molecule type" value="Genomic_DNA"/>
</dbReference>
<evidence type="ECO:0000256" key="5">
    <source>
        <dbReference type="ARBA" id="ARBA00023002"/>
    </source>
</evidence>
<gene>
    <name evidence="11" type="ORF">ENT60_00880</name>
    <name evidence="10" type="ORF">ENU28_01455</name>
</gene>
<feature type="domain" description="Acyl-CoA dehydrogenase/oxidase C-terminal" evidence="7">
    <location>
        <begin position="226"/>
        <end position="368"/>
    </location>
</feature>
<sequence>MLKLKEFKDYLNFQEQVRENLKNLKELTDYFPDLLKENLNLLKEKGYLGVPYPKEYGGLGLDYLHYAIVIEEISKICPSTGLTVAAHTSLCSFPIFKYGNEEQKRKYLIPLAKGEKIGAMGLTEPNAGSDASAIELRAKKESNFYILNGTKRYITNSQEAEIFVIIGTLDRNLGKKGITAFIIEKNFKGFSIGKEEDKLGVRGSSTCELIFEDCQVPQENLLGKEGEGYKYIMETLDGGRISIAAFSLGIAKRAYEAILFWEKKRETKSEIVYRIIAEADNLIESASLLTYYAALLKNQGERADKESANAKLYASETAVKICDYALSLYGYYGISKELNLERFFRDAKICEIGEGTSEIMKLIIAREALKIFKF</sequence>
<dbReference type="PROSITE" id="PS00072">
    <property type="entry name" value="ACYL_COA_DH_1"/>
    <property type="match status" value="1"/>
</dbReference>
<reference evidence="11" key="1">
    <citation type="journal article" date="2020" name="mSystems">
        <title>Genome- and Community-Level Interaction Insights into Carbon Utilization and Element Cycling Functions of Hydrothermarchaeota in Hydrothermal Sediment.</title>
        <authorList>
            <person name="Zhou Z."/>
            <person name="Liu Y."/>
            <person name="Xu W."/>
            <person name="Pan J."/>
            <person name="Luo Z.H."/>
            <person name="Li M."/>
        </authorList>
    </citation>
    <scope>NUCLEOTIDE SEQUENCE [LARGE SCALE GENOMIC DNA]</scope>
    <source>
        <strain evidence="11">SpSt-594</strain>
        <strain evidence="10">SpSt-655</strain>
    </source>
</reference>
<dbReference type="EMBL" id="DSZH01000042">
    <property type="protein sequence ID" value="HGU47105.1"/>
    <property type="molecule type" value="Genomic_DNA"/>
</dbReference>
<comment type="caution">
    <text evidence="11">The sequence shown here is derived from an EMBL/GenBank/DDBJ whole genome shotgun (WGS) entry which is preliminary data.</text>
</comment>
<feature type="domain" description="Acyl-CoA oxidase/dehydrogenase middle" evidence="8">
    <location>
        <begin position="119"/>
        <end position="214"/>
    </location>
</feature>
<dbReference type="InterPro" id="IPR009075">
    <property type="entry name" value="AcylCo_DH/oxidase_C"/>
</dbReference>
<evidence type="ECO:0000259" key="8">
    <source>
        <dbReference type="Pfam" id="PF02770"/>
    </source>
</evidence>
<dbReference type="PANTHER" id="PTHR43884">
    <property type="entry name" value="ACYL-COA DEHYDROGENASE"/>
    <property type="match status" value="1"/>
</dbReference>
<dbReference type="FunFam" id="1.20.140.10:FF:000004">
    <property type="entry name" value="Acyl-CoA dehydrogenase FadE25"/>
    <property type="match status" value="1"/>
</dbReference>
<dbReference type="Gene3D" id="2.40.110.10">
    <property type="entry name" value="Butyryl-CoA Dehydrogenase, subunit A, domain 2"/>
    <property type="match status" value="1"/>
</dbReference>
<dbReference type="SUPFAM" id="SSF56645">
    <property type="entry name" value="Acyl-CoA dehydrogenase NM domain-like"/>
    <property type="match status" value="1"/>
</dbReference>
<keyword evidence="5 6" id="KW-0560">Oxidoreductase</keyword>
<dbReference type="PIRSF" id="PIRSF016578">
    <property type="entry name" value="HsaA"/>
    <property type="match status" value="1"/>
</dbReference>
<dbReference type="GO" id="GO:0050660">
    <property type="term" value="F:flavin adenine dinucleotide binding"/>
    <property type="evidence" value="ECO:0007669"/>
    <property type="project" value="InterPro"/>
</dbReference>
<dbReference type="Gene3D" id="1.10.540.10">
    <property type="entry name" value="Acyl-CoA dehydrogenase/oxidase, N-terminal domain"/>
    <property type="match status" value="1"/>
</dbReference>
<evidence type="ECO:0000256" key="3">
    <source>
        <dbReference type="ARBA" id="ARBA00022630"/>
    </source>
</evidence>
<dbReference type="FunFam" id="2.40.110.10:FF:000001">
    <property type="entry name" value="Acyl-CoA dehydrogenase, mitochondrial"/>
    <property type="match status" value="1"/>
</dbReference>
<dbReference type="InterPro" id="IPR046373">
    <property type="entry name" value="Acyl-CoA_Oxase/DH_mid-dom_sf"/>
</dbReference>
<dbReference type="InterPro" id="IPR036250">
    <property type="entry name" value="AcylCo_DH-like_C"/>
</dbReference>
<dbReference type="InterPro" id="IPR006089">
    <property type="entry name" value="Acyl-CoA_DH_CS"/>
</dbReference>
<dbReference type="Gene3D" id="1.20.140.10">
    <property type="entry name" value="Butyryl-CoA Dehydrogenase, subunit A, domain 3"/>
    <property type="match status" value="1"/>
</dbReference>
<accession>A0A7C4VYE0</accession>
<evidence type="ECO:0000313" key="10">
    <source>
        <dbReference type="EMBL" id="HGQ55115.1"/>
    </source>
</evidence>
<dbReference type="InterPro" id="IPR037069">
    <property type="entry name" value="AcylCoA_DH/ox_N_sf"/>
</dbReference>
<dbReference type="SUPFAM" id="SSF47203">
    <property type="entry name" value="Acyl-CoA dehydrogenase C-terminal domain-like"/>
    <property type="match status" value="1"/>
</dbReference>
<protein>
    <submittedName>
        <fullName evidence="11">Acyl-CoA dehydrogenase</fullName>
    </submittedName>
</protein>
<keyword evidence="3 6" id="KW-0285">Flavoprotein</keyword>
<evidence type="ECO:0000313" key="11">
    <source>
        <dbReference type="EMBL" id="HGU47105.1"/>
    </source>
</evidence>
<dbReference type="InterPro" id="IPR013786">
    <property type="entry name" value="AcylCoA_DH/ox_N"/>
</dbReference>
<evidence type="ECO:0000259" key="7">
    <source>
        <dbReference type="Pfam" id="PF00441"/>
    </source>
</evidence>
<dbReference type="Pfam" id="PF02770">
    <property type="entry name" value="Acyl-CoA_dh_M"/>
    <property type="match status" value="1"/>
</dbReference>
<evidence type="ECO:0000259" key="9">
    <source>
        <dbReference type="Pfam" id="PF02771"/>
    </source>
</evidence>
<organism evidence="11">
    <name type="scientific">candidate division WOR-3 bacterium</name>
    <dbReference type="NCBI Taxonomy" id="2052148"/>
    <lineage>
        <taxon>Bacteria</taxon>
        <taxon>Bacteria division WOR-3</taxon>
    </lineage>
</organism>
<evidence type="ECO:0000256" key="1">
    <source>
        <dbReference type="ARBA" id="ARBA00001974"/>
    </source>
</evidence>
<evidence type="ECO:0000256" key="6">
    <source>
        <dbReference type="RuleBase" id="RU362125"/>
    </source>
</evidence>
<dbReference type="AlphaFoldDB" id="A0A7C4VYE0"/>
<keyword evidence="4 6" id="KW-0274">FAD</keyword>
<evidence type="ECO:0000256" key="4">
    <source>
        <dbReference type="ARBA" id="ARBA00022827"/>
    </source>
</evidence>
<dbReference type="Pfam" id="PF00441">
    <property type="entry name" value="Acyl-CoA_dh_1"/>
    <property type="match status" value="1"/>
</dbReference>
<comment type="cofactor">
    <cofactor evidence="1 6">
        <name>FAD</name>
        <dbReference type="ChEBI" id="CHEBI:57692"/>
    </cofactor>
</comment>
<evidence type="ECO:0000256" key="2">
    <source>
        <dbReference type="ARBA" id="ARBA00009347"/>
    </source>
</evidence>
<proteinExistence type="inferred from homology"/>
<feature type="domain" description="Acyl-CoA dehydrogenase/oxidase N-terminal" evidence="9">
    <location>
        <begin position="15"/>
        <end position="115"/>
    </location>
</feature>
<dbReference type="InterPro" id="IPR006091">
    <property type="entry name" value="Acyl-CoA_Oxase/DH_mid-dom"/>
</dbReference>
<dbReference type="GO" id="GO:0003995">
    <property type="term" value="F:acyl-CoA dehydrogenase activity"/>
    <property type="evidence" value="ECO:0007669"/>
    <property type="project" value="InterPro"/>
</dbReference>
<dbReference type="InterPro" id="IPR009100">
    <property type="entry name" value="AcylCoA_DH/oxidase_NM_dom_sf"/>
</dbReference>
<dbReference type="PANTHER" id="PTHR43884:SF12">
    <property type="entry name" value="ISOVALERYL-COA DEHYDROGENASE, MITOCHONDRIAL-RELATED"/>
    <property type="match status" value="1"/>
</dbReference>